<dbReference type="RefSeq" id="WP_378611978.1">
    <property type="nucleotide sequence ID" value="NZ_JBHSAX010000009.1"/>
</dbReference>
<dbReference type="EMBL" id="JBHSAX010000009">
    <property type="protein sequence ID" value="MFC3962213.1"/>
    <property type="molecule type" value="Genomic_DNA"/>
</dbReference>
<dbReference type="Pfam" id="PF13618">
    <property type="entry name" value="Gluconate_2-dh3"/>
    <property type="match status" value="1"/>
</dbReference>
<dbReference type="InterPro" id="IPR036188">
    <property type="entry name" value="FAD/NAD-bd_sf"/>
</dbReference>
<dbReference type="PANTHER" id="PTHR46056:SF12">
    <property type="entry name" value="LONG-CHAIN-ALCOHOL OXIDASE"/>
    <property type="match status" value="1"/>
</dbReference>
<dbReference type="PIRSF" id="PIRSF028937">
    <property type="entry name" value="Lg_Ch_AO"/>
    <property type="match status" value="1"/>
</dbReference>
<feature type="domain" description="Glucose-methanol-choline oxidoreductase N-terminal" evidence="12">
    <location>
        <begin position="216"/>
        <end position="420"/>
    </location>
</feature>
<keyword evidence="7" id="KW-0812">Transmembrane</keyword>
<name>A0ABV8DQH2_9NOCA</name>
<evidence type="ECO:0000313" key="15">
    <source>
        <dbReference type="Proteomes" id="UP001595696"/>
    </source>
</evidence>
<keyword evidence="11" id="KW-0472">Membrane</keyword>
<dbReference type="EC" id="1.1.3.20" evidence="5"/>
<evidence type="ECO:0000256" key="6">
    <source>
        <dbReference type="ARBA" id="ARBA00022630"/>
    </source>
</evidence>
<organism evidence="14 15">
    <name type="scientific">Nocardia jiangsuensis</name>
    <dbReference type="NCBI Taxonomy" id="1691563"/>
    <lineage>
        <taxon>Bacteria</taxon>
        <taxon>Bacillati</taxon>
        <taxon>Actinomycetota</taxon>
        <taxon>Actinomycetes</taxon>
        <taxon>Mycobacteriales</taxon>
        <taxon>Nocardiaceae</taxon>
        <taxon>Nocardia</taxon>
    </lineage>
</organism>
<dbReference type="InterPro" id="IPR000172">
    <property type="entry name" value="GMC_OxRdtase_N"/>
</dbReference>
<evidence type="ECO:0000256" key="10">
    <source>
        <dbReference type="ARBA" id="ARBA00023002"/>
    </source>
</evidence>
<gene>
    <name evidence="14" type="ORF">ACFO0B_09480</name>
</gene>
<protein>
    <recommendedName>
        <fullName evidence="5">long-chain-alcohol oxidase</fullName>
        <ecNumber evidence="5">1.1.3.20</ecNumber>
    </recommendedName>
</protein>
<evidence type="ECO:0000256" key="1">
    <source>
        <dbReference type="ARBA" id="ARBA00000920"/>
    </source>
</evidence>
<dbReference type="InterPro" id="IPR027056">
    <property type="entry name" value="Gluconate_2DH_su3"/>
</dbReference>
<evidence type="ECO:0000256" key="5">
    <source>
        <dbReference type="ARBA" id="ARBA00013125"/>
    </source>
</evidence>
<keyword evidence="10" id="KW-0560">Oxidoreductase</keyword>
<dbReference type="PANTHER" id="PTHR46056">
    <property type="entry name" value="LONG-CHAIN-ALCOHOL OXIDASE"/>
    <property type="match status" value="1"/>
</dbReference>
<evidence type="ECO:0000259" key="13">
    <source>
        <dbReference type="Pfam" id="PF05199"/>
    </source>
</evidence>
<evidence type="ECO:0000256" key="8">
    <source>
        <dbReference type="ARBA" id="ARBA00022827"/>
    </source>
</evidence>
<proteinExistence type="inferred from homology"/>
<comment type="catalytic activity">
    <reaction evidence="1">
        <text>a long-chain primary fatty alcohol + O2 = a long-chain fatty aldehyde + H2O2</text>
        <dbReference type="Rhea" id="RHEA:22756"/>
        <dbReference type="ChEBI" id="CHEBI:15379"/>
        <dbReference type="ChEBI" id="CHEBI:16240"/>
        <dbReference type="ChEBI" id="CHEBI:17176"/>
        <dbReference type="ChEBI" id="CHEBI:77396"/>
        <dbReference type="EC" id="1.1.3.20"/>
    </reaction>
</comment>
<comment type="similarity">
    <text evidence="4">Belongs to the GMC oxidoreductase family.</text>
</comment>
<evidence type="ECO:0000313" key="14">
    <source>
        <dbReference type="EMBL" id="MFC3962213.1"/>
    </source>
</evidence>
<reference evidence="15" key="1">
    <citation type="journal article" date="2019" name="Int. J. Syst. Evol. Microbiol.">
        <title>The Global Catalogue of Microorganisms (GCM) 10K type strain sequencing project: providing services to taxonomists for standard genome sequencing and annotation.</title>
        <authorList>
            <consortium name="The Broad Institute Genomics Platform"/>
            <consortium name="The Broad Institute Genome Sequencing Center for Infectious Disease"/>
            <person name="Wu L."/>
            <person name="Ma J."/>
        </authorList>
    </citation>
    <scope>NUCLEOTIDE SEQUENCE [LARGE SCALE GENOMIC DNA]</scope>
    <source>
        <strain evidence="15">CGMCC 4.7330</strain>
    </source>
</reference>
<dbReference type="Proteomes" id="UP001595696">
    <property type="component" value="Unassembled WGS sequence"/>
</dbReference>
<evidence type="ECO:0000256" key="9">
    <source>
        <dbReference type="ARBA" id="ARBA00022989"/>
    </source>
</evidence>
<evidence type="ECO:0000256" key="3">
    <source>
        <dbReference type="ARBA" id="ARBA00004370"/>
    </source>
</evidence>
<keyword evidence="8" id="KW-0274">FAD</keyword>
<dbReference type="Pfam" id="PF05199">
    <property type="entry name" value="GMC_oxred_C"/>
    <property type="match status" value="1"/>
</dbReference>
<evidence type="ECO:0000256" key="4">
    <source>
        <dbReference type="ARBA" id="ARBA00010790"/>
    </source>
</evidence>
<keyword evidence="15" id="KW-1185">Reference proteome</keyword>
<comment type="caution">
    <text evidence="14">The sequence shown here is derived from an EMBL/GenBank/DDBJ whole genome shotgun (WGS) entry which is preliminary data.</text>
</comment>
<evidence type="ECO:0000259" key="12">
    <source>
        <dbReference type="Pfam" id="PF00732"/>
    </source>
</evidence>
<evidence type="ECO:0000256" key="7">
    <source>
        <dbReference type="ARBA" id="ARBA00022692"/>
    </source>
</evidence>
<dbReference type="SUPFAM" id="SSF51905">
    <property type="entry name" value="FAD/NAD(P)-binding domain"/>
    <property type="match status" value="1"/>
</dbReference>
<evidence type="ECO:0000256" key="11">
    <source>
        <dbReference type="ARBA" id="ARBA00023136"/>
    </source>
</evidence>
<keyword evidence="6" id="KW-0285">Flavoprotein</keyword>
<dbReference type="InterPro" id="IPR007867">
    <property type="entry name" value="GMC_OxRtase_C"/>
</dbReference>
<sequence>MDLTARQRAALTLICDTFAPGDGNALPSAAELGVPDVVLRLLARNPRAAEGRQLATLLGIWDSPLLALLTGGAPGRFSARTQAERERLLLGLGNSRLAPKRAIFQALKQAALLSYYTTPGPHGDNPLWKEMGYPAAPGPQATAPEPALRPLRPNGAETLDCDVVVVGSGAGGGAAAARLAAAGLDVVVLERGEYYDDADFGTGELDALTRLYSPGPQATTEGQLTLVAGSCLGGGTVVNWSTSLRTPDAVRAEWAALGAEQFAGAEYGAAMDEVVRRIGVTSERSPLSARDGVLERGVTALGWELDTLPRNVTDACDAGTECGRCGYGCRIGAKQSATKTWLRDAAERGARLVVGADVRRVEVSAGRATGVSARTADGAEFTVRAGAVVVAAGAIQTPALLRRSGLRNKNIGDHLRLHPASAVFGTFDDEIRPWEGGLQTRISRQHADLDGDGYGVIYETGPMHPGMLVGFMNWRGADAHRAAMLNLANTVAIGVITRDRDHGKVTVDKQGEAIVHYTLSARDRAHLHRGIVGAAEILEAAGARAIDSGHQSGASYEPGKRGDHAAFAARCASAGYGPGQCAMAALHIMGSARMGGSAEHSALNPDGATWEVPNLVVADASCFPTASGVNPMVSIEAIGWMNAGRLAATLG</sequence>
<comment type="subcellular location">
    <subcellularLocation>
        <location evidence="3">Membrane</location>
    </subcellularLocation>
</comment>
<dbReference type="Pfam" id="PF00732">
    <property type="entry name" value="GMC_oxred_N"/>
    <property type="match status" value="1"/>
</dbReference>
<feature type="domain" description="Glucose-methanol-choline oxidoreductase C-terminal" evidence="13">
    <location>
        <begin position="502"/>
        <end position="639"/>
    </location>
</feature>
<evidence type="ECO:0000256" key="2">
    <source>
        <dbReference type="ARBA" id="ARBA00003842"/>
    </source>
</evidence>
<dbReference type="InterPro" id="IPR012400">
    <property type="entry name" value="Long_Oxdase"/>
</dbReference>
<comment type="function">
    <text evidence="2">Long-chain fatty alcohol oxidase involved in the omega-oxidation pathway of lipid degradation.</text>
</comment>
<dbReference type="Gene3D" id="3.50.50.60">
    <property type="entry name" value="FAD/NAD(P)-binding domain"/>
    <property type="match status" value="2"/>
</dbReference>
<accession>A0ABV8DQH2</accession>
<keyword evidence="9" id="KW-1133">Transmembrane helix</keyword>